<gene>
    <name evidence="1" type="ORF">MLD38_036739</name>
</gene>
<sequence>MAFAGNFVSVPHMYIHGEKGTKMKTKARLRLGITELLDDMHLDEEEEVMVTLVPRAVKPPIGGIKIEYMD</sequence>
<proteinExistence type="predicted"/>
<evidence type="ECO:0000313" key="2">
    <source>
        <dbReference type="Proteomes" id="UP001057402"/>
    </source>
</evidence>
<reference evidence="2" key="1">
    <citation type="journal article" date="2023" name="Front. Plant Sci.">
        <title>Chromosomal-level genome assembly of Melastoma candidum provides insights into trichome evolution.</title>
        <authorList>
            <person name="Zhong Y."/>
            <person name="Wu W."/>
            <person name="Sun C."/>
            <person name="Zou P."/>
            <person name="Liu Y."/>
            <person name="Dai S."/>
            <person name="Zhou R."/>
        </authorList>
    </citation>
    <scope>NUCLEOTIDE SEQUENCE [LARGE SCALE GENOMIC DNA]</scope>
</reference>
<comment type="caution">
    <text evidence="1">The sequence shown here is derived from an EMBL/GenBank/DDBJ whole genome shotgun (WGS) entry which is preliminary data.</text>
</comment>
<evidence type="ECO:0000313" key="1">
    <source>
        <dbReference type="EMBL" id="KAI4311876.1"/>
    </source>
</evidence>
<name>A0ACB9LKK9_9MYRT</name>
<keyword evidence="2" id="KW-1185">Reference proteome</keyword>
<protein>
    <submittedName>
        <fullName evidence="1">Uncharacterized protein</fullName>
    </submittedName>
</protein>
<dbReference type="Proteomes" id="UP001057402">
    <property type="component" value="Chromosome 11"/>
</dbReference>
<organism evidence="1 2">
    <name type="scientific">Melastoma candidum</name>
    <dbReference type="NCBI Taxonomy" id="119954"/>
    <lineage>
        <taxon>Eukaryota</taxon>
        <taxon>Viridiplantae</taxon>
        <taxon>Streptophyta</taxon>
        <taxon>Embryophyta</taxon>
        <taxon>Tracheophyta</taxon>
        <taxon>Spermatophyta</taxon>
        <taxon>Magnoliopsida</taxon>
        <taxon>eudicotyledons</taxon>
        <taxon>Gunneridae</taxon>
        <taxon>Pentapetalae</taxon>
        <taxon>rosids</taxon>
        <taxon>malvids</taxon>
        <taxon>Myrtales</taxon>
        <taxon>Melastomataceae</taxon>
        <taxon>Melastomatoideae</taxon>
        <taxon>Melastomateae</taxon>
        <taxon>Melastoma</taxon>
    </lineage>
</organism>
<dbReference type="EMBL" id="CM042890">
    <property type="protein sequence ID" value="KAI4311876.1"/>
    <property type="molecule type" value="Genomic_DNA"/>
</dbReference>
<accession>A0ACB9LKK9</accession>